<accession>A0A109J3M8</accession>
<organism evidence="1 2">
    <name type="scientific">Rhizobium altiplani</name>
    <dbReference type="NCBI Taxonomy" id="1864509"/>
    <lineage>
        <taxon>Bacteria</taxon>
        <taxon>Pseudomonadati</taxon>
        <taxon>Pseudomonadota</taxon>
        <taxon>Alphaproteobacteria</taxon>
        <taxon>Hyphomicrobiales</taxon>
        <taxon>Rhizobiaceae</taxon>
        <taxon>Rhizobium/Agrobacterium group</taxon>
        <taxon>Rhizobium</taxon>
    </lineage>
</organism>
<dbReference type="InterPro" id="IPR021439">
    <property type="entry name" value="DUF3088"/>
</dbReference>
<proteinExistence type="predicted"/>
<dbReference type="AlphaFoldDB" id="A0A109J3M8"/>
<name>A0A109J3M8_9HYPH</name>
<comment type="caution">
    <text evidence="1">The sequence shown here is derived from an EMBL/GenBank/DDBJ whole genome shotgun (WGS) entry which is preliminary data.</text>
</comment>
<evidence type="ECO:0000313" key="2">
    <source>
        <dbReference type="Proteomes" id="UP000068164"/>
    </source>
</evidence>
<evidence type="ECO:0000313" key="1">
    <source>
        <dbReference type="EMBL" id="KWV41758.1"/>
    </source>
</evidence>
<protein>
    <recommendedName>
        <fullName evidence="3">DUF3088 domain-containing protein</fullName>
    </recommendedName>
</protein>
<reference evidence="1 2" key="1">
    <citation type="submission" date="2015-11" db="EMBL/GenBank/DDBJ databases">
        <title>Draft Genome Sequence of the Strain BR 10423 (Rhizobium sp.) isolated from nodules of Mimosa pudica.</title>
        <authorList>
            <person name="Barauna A.C."/>
            <person name="Zilli J.E."/>
            <person name="Simoes-Araujo J.L."/>
            <person name="Reis V.M."/>
            <person name="James E.K."/>
            <person name="Reis F.B.Jr."/>
            <person name="Rouws L.F."/>
            <person name="Passos S.R."/>
            <person name="Gois S.R."/>
        </authorList>
    </citation>
    <scope>NUCLEOTIDE SEQUENCE [LARGE SCALE GENOMIC DNA]</scope>
    <source>
        <strain evidence="1 2">BR10423</strain>
    </source>
</reference>
<evidence type="ECO:0008006" key="3">
    <source>
        <dbReference type="Google" id="ProtNLM"/>
    </source>
</evidence>
<gene>
    <name evidence="1" type="ORF">AS026_21470</name>
</gene>
<sequence>MSRDTLFLIAPGFSDPKHPGQTFVCPHCNAIEGLLSSFPELAARIEVRRVPFPRPRTQVIEAVGEENQSLPVLVLASNPPPDAADWKGKRFVSKTSRILELLAERHGFPRLHD</sequence>
<dbReference type="OrthoDB" id="1356145at2"/>
<dbReference type="EMBL" id="LNCD01000138">
    <property type="protein sequence ID" value="KWV41758.1"/>
    <property type="molecule type" value="Genomic_DNA"/>
</dbReference>
<keyword evidence="2" id="KW-1185">Reference proteome</keyword>
<dbReference type="Pfam" id="PF11287">
    <property type="entry name" value="DUF3088"/>
    <property type="match status" value="1"/>
</dbReference>
<dbReference type="RefSeq" id="WP_018859518.1">
    <property type="nucleotide sequence ID" value="NZ_LNCD01000138.1"/>
</dbReference>
<dbReference type="Proteomes" id="UP000068164">
    <property type="component" value="Unassembled WGS sequence"/>
</dbReference>